<feature type="transmembrane region" description="Helical" evidence="8">
    <location>
        <begin position="83"/>
        <end position="101"/>
    </location>
</feature>
<dbReference type="EMBL" id="FCOK02000045">
    <property type="protein sequence ID" value="SAL53357.1"/>
    <property type="molecule type" value="Genomic_DNA"/>
</dbReference>
<dbReference type="NCBIfam" id="NF009048">
    <property type="entry name" value="PRK12382.1"/>
    <property type="match status" value="1"/>
</dbReference>
<dbReference type="AlphaFoldDB" id="A0A158IA75"/>
<dbReference type="InterPro" id="IPR036259">
    <property type="entry name" value="MFS_trans_sf"/>
</dbReference>
<keyword evidence="7 8" id="KW-0472">Membrane</keyword>
<accession>A0A158IA75</accession>
<evidence type="ECO:0000256" key="3">
    <source>
        <dbReference type="ARBA" id="ARBA00022475"/>
    </source>
</evidence>
<evidence type="ECO:0000313" key="11">
    <source>
        <dbReference type="Proteomes" id="UP000054683"/>
    </source>
</evidence>
<comment type="subcellular location">
    <subcellularLocation>
        <location evidence="8">Cell inner membrane</location>
        <topology evidence="8">Multi-pass membrane protein</topology>
    </subcellularLocation>
    <subcellularLocation>
        <location evidence="1">Cell membrane</location>
        <topology evidence="1">Multi-pass membrane protein</topology>
    </subcellularLocation>
</comment>
<dbReference type="InterPro" id="IPR037541">
    <property type="entry name" value="MFS_YfcJ"/>
</dbReference>
<dbReference type="CDD" id="cd17489">
    <property type="entry name" value="MFS_YfcJ_like"/>
    <property type="match status" value="1"/>
</dbReference>
<feature type="transmembrane region" description="Helical" evidence="8">
    <location>
        <begin position="400"/>
        <end position="422"/>
    </location>
</feature>
<proteinExistence type="inferred from homology"/>
<evidence type="ECO:0000256" key="8">
    <source>
        <dbReference type="HAMAP-Rule" id="MF_02091"/>
    </source>
</evidence>
<evidence type="ECO:0000256" key="2">
    <source>
        <dbReference type="ARBA" id="ARBA00022448"/>
    </source>
</evidence>
<feature type="transmembrane region" description="Helical" evidence="8">
    <location>
        <begin position="190"/>
        <end position="209"/>
    </location>
</feature>
<reference evidence="10 11" key="1">
    <citation type="submission" date="2016-01" db="EMBL/GenBank/DDBJ databases">
        <authorList>
            <person name="Oliw E.H."/>
        </authorList>
    </citation>
    <scope>NUCLEOTIDE SEQUENCE [LARGE SCALE GENOMIC DNA]</scope>
    <source>
        <strain evidence="10">LMG 27134</strain>
    </source>
</reference>
<keyword evidence="4 8" id="KW-0997">Cell inner membrane</keyword>
<keyword evidence="3 8" id="KW-1003">Cell membrane</keyword>
<feature type="transmembrane region" description="Helical" evidence="8">
    <location>
        <begin position="337"/>
        <end position="358"/>
    </location>
</feature>
<dbReference type="PROSITE" id="PS50850">
    <property type="entry name" value="MFS"/>
    <property type="match status" value="1"/>
</dbReference>
<evidence type="ECO:0000256" key="6">
    <source>
        <dbReference type="ARBA" id="ARBA00022989"/>
    </source>
</evidence>
<keyword evidence="6 8" id="KW-1133">Transmembrane helix</keyword>
<protein>
    <recommendedName>
        <fullName evidence="8">Uncharacterized MFS-type transporter AWB69_05596</fullName>
    </recommendedName>
</protein>
<dbReference type="PANTHER" id="PTHR23517">
    <property type="entry name" value="RESISTANCE PROTEIN MDTM, PUTATIVE-RELATED-RELATED"/>
    <property type="match status" value="1"/>
</dbReference>
<dbReference type="GO" id="GO:0005886">
    <property type="term" value="C:plasma membrane"/>
    <property type="evidence" value="ECO:0007669"/>
    <property type="project" value="UniProtKB-SubCell"/>
</dbReference>
<feature type="transmembrane region" description="Helical" evidence="8">
    <location>
        <begin position="52"/>
        <end position="77"/>
    </location>
</feature>
<feature type="transmembrane region" description="Helical" evidence="8">
    <location>
        <begin position="286"/>
        <end position="307"/>
    </location>
</feature>
<sequence>MVLQVNLSGNCPTPAVDEKTVFNREAAPMNCDSKPVAAVTAKTPGTAVRRSLFRLSAAVFICGITFGALLPVVSIFVGRLLGFSDVVAGTAVSAHFLATLLTRGYAGRQADHLGARRSMLRGLLSCSAAGVVFAGATLFTGAPVFQLVCVMASRVFSGLGESQLITGALTWGIGLAGAQRSGKVMAWNGMALYGAIAVGAPCGMALVHIGGFALVGIVTIGLPLIACLAVLGLSAVAAGGGHRSGFLEVLGVVWRPGITLALQGFGFAAISSFVSLYFVARGWANAGLALSSFGFAFVLVRLLLGWLPDRLGGYRVALGSMCVEAVGQLIMCLASNAAIAVLGAAVTGAGCSLMFPALGSMTVKRMPSHSRAIAIGTFTAFQDIAYFVTGPLAGLIASGLGYKAIFGAGVVTSCAGVALTVWSKRAT</sequence>
<dbReference type="RefSeq" id="WP_331712697.1">
    <property type="nucleotide sequence ID" value="NZ_FCOK02000045.1"/>
</dbReference>
<dbReference type="SUPFAM" id="SSF103473">
    <property type="entry name" value="MFS general substrate transporter"/>
    <property type="match status" value="1"/>
</dbReference>
<dbReference type="InterPro" id="IPR050171">
    <property type="entry name" value="MFS_Transporters"/>
</dbReference>
<dbReference type="HAMAP" id="MF_02091">
    <property type="entry name" value="MFS_YfcJ"/>
    <property type="match status" value="1"/>
</dbReference>
<dbReference type="PANTHER" id="PTHR23517:SF1">
    <property type="match status" value="1"/>
</dbReference>
<evidence type="ECO:0000256" key="4">
    <source>
        <dbReference type="ARBA" id="ARBA00022519"/>
    </source>
</evidence>
<gene>
    <name evidence="10" type="ORF">AWB69_05596</name>
</gene>
<keyword evidence="5 8" id="KW-0812">Transmembrane</keyword>
<feature type="transmembrane region" description="Helical" evidence="8">
    <location>
        <begin position="260"/>
        <end position="280"/>
    </location>
</feature>
<comment type="caution">
    <text evidence="8">Lacks conserved residue(s) required for the propagation of feature annotation.</text>
</comment>
<feature type="transmembrane region" description="Helical" evidence="8">
    <location>
        <begin position="370"/>
        <end position="388"/>
    </location>
</feature>
<dbReference type="NCBIfam" id="NF003477">
    <property type="entry name" value="PRK05122.1"/>
    <property type="match status" value="1"/>
</dbReference>
<keyword evidence="2 8" id="KW-0813">Transport</keyword>
<evidence type="ECO:0000256" key="5">
    <source>
        <dbReference type="ARBA" id="ARBA00022692"/>
    </source>
</evidence>
<evidence type="ECO:0000259" key="9">
    <source>
        <dbReference type="PROSITE" id="PS50850"/>
    </source>
</evidence>
<evidence type="ECO:0000313" key="10">
    <source>
        <dbReference type="EMBL" id="SAL53357.1"/>
    </source>
</evidence>
<comment type="similarity">
    <text evidence="8">Belongs to the major facilitator superfamily. YfcJ family.</text>
</comment>
<organism evidence="10 11">
    <name type="scientific">Caballeronia udeis</name>
    <dbReference type="NCBI Taxonomy" id="1232866"/>
    <lineage>
        <taxon>Bacteria</taxon>
        <taxon>Pseudomonadati</taxon>
        <taxon>Pseudomonadota</taxon>
        <taxon>Betaproteobacteria</taxon>
        <taxon>Burkholderiales</taxon>
        <taxon>Burkholderiaceae</taxon>
        <taxon>Caballeronia</taxon>
    </lineage>
</organism>
<dbReference type="Pfam" id="PF07690">
    <property type="entry name" value="MFS_1"/>
    <property type="match status" value="1"/>
</dbReference>
<feature type="transmembrane region" description="Helical" evidence="8">
    <location>
        <begin position="122"/>
        <end position="142"/>
    </location>
</feature>
<evidence type="ECO:0000256" key="1">
    <source>
        <dbReference type="ARBA" id="ARBA00004651"/>
    </source>
</evidence>
<feature type="transmembrane region" description="Helical" evidence="8">
    <location>
        <begin position="215"/>
        <end position="239"/>
    </location>
</feature>
<name>A0A158IA75_9BURK</name>
<evidence type="ECO:0000256" key="7">
    <source>
        <dbReference type="ARBA" id="ARBA00023136"/>
    </source>
</evidence>
<dbReference type="Proteomes" id="UP000054683">
    <property type="component" value="Unassembled WGS sequence"/>
</dbReference>
<dbReference type="Gene3D" id="1.20.1250.20">
    <property type="entry name" value="MFS general substrate transporter like domains"/>
    <property type="match status" value="1"/>
</dbReference>
<feature type="domain" description="Major facilitator superfamily (MFS) profile" evidence="9">
    <location>
        <begin position="218"/>
        <end position="427"/>
    </location>
</feature>
<dbReference type="GO" id="GO:0022857">
    <property type="term" value="F:transmembrane transporter activity"/>
    <property type="evidence" value="ECO:0007669"/>
    <property type="project" value="UniProtKB-UniRule"/>
</dbReference>
<dbReference type="InterPro" id="IPR011701">
    <property type="entry name" value="MFS"/>
</dbReference>
<dbReference type="InterPro" id="IPR020846">
    <property type="entry name" value="MFS_dom"/>
</dbReference>